<dbReference type="Gene3D" id="3.20.190.10">
    <property type="entry name" value="MutM-like, N-terminal"/>
    <property type="match status" value="1"/>
</dbReference>
<dbReference type="GO" id="GO:0008270">
    <property type="term" value="F:zinc ion binding"/>
    <property type="evidence" value="ECO:0007669"/>
    <property type="project" value="UniProtKB-KW"/>
</dbReference>
<evidence type="ECO:0000256" key="19">
    <source>
        <dbReference type="ARBA" id="ARBA00044632"/>
    </source>
</evidence>
<dbReference type="EC" id="4.2.99.18" evidence="6"/>
<comment type="subunit">
    <text evidence="4">Monomer.</text>
</comment>
<keyword evidence="11" id="KW-0378">Hydrolase</keyword>
<evidence type="ECO:0000256" key="10">
    <source>
        <dbReference type="ARBA" id="ARBA00022771"/>
    </source>
</evidence>
<dbReference type="Gene3D" id="1.10.8.50">
    <property type="match status" value="1"/>
</dbReference>
<evidence type="ECO:0000256" key="12">
    <source>
        <dbReference type="ARBA" id="ARBA00022833"/>
    </source>
</evidence>
<evidence type="ECO:0000256" key="4">
    <source>
        <dbReference type="ARBA" id="ARBA00011245"/>
    </source>
</evidence>
<keyword evidence="10 20" id="KW-0863">Zinc-finger</keyword>
<comment type="cofactor">
    <cofactor evidence="2">
        <name>Zn(2+)</name>
        <dbReference type="ChEBI" id="CHEBI:29105"/>
    </cofactor>
</comment>
<feature type="domain" description="FPG-type" evidence="21">
    <location>
        <begin position="235"/>
        <end position="267"/>
    </location>
</feature>
<dbReference type="NCBIfam" id="TIGR00577">
    <property type="entry name" value="fpg"/>
    <property type="match status" value="1"/>
</dbReference>
<evidence type="ECO:0000256" key="16">
    <source>
        <dbReference type="ARBA" id="ARBA00023268"/>
    </source>
</evidence>
<dbReference type="EMBL" id="AP019309">
    <property type="protein sequence ID" value="BBH26262.1"/>
    <property type="molecule type" value="Genomic_DNA"/>
</dbReference>
<dbReference type="Proteomes" id="UP000268059">
    <property type="component" value="Chromosome"/>
</dbReference>
<keyword evidence="9" id="KW-0227">DNA damage</keyword>
<evidence type="ECO:0000256" key="2">
    <source>
        <dbReference type="ARBA" id="ARBA00001947"/>
    </source>
</evidence>
<evidence type="ECO:0000256" key="7">
    <source>
        <dbReference type="ARBA" id="ARBA00016240"/>
    </source>
</evidence>
<evidence type="ECO:0000256" key="1">
    <source>
        <dbReference type="ARBA" id="ARBA00001668"/>
    </source>
</evidence>
<dbReference type="SUPFAM" id="SSF81624">
    <property type="entry name" value="N-terminal domain of MutM-like DNA repair proteins"/>
    <property type="match status" value="1"/>
</dbReference>
<evidence type="ECO:0000256" key="6">
    <source>
        <dbReference type="ARBA" id="ARBA00012720"/>
    </source>
</evidence>
<dbReference type="GO" id="GO:0034039">
    <property type="term" value="F:8-oxo-7,8-dihydroguanine DNA N-glycosylase activity"/>
    <property type="evidence" value="ECO:0007669"/>
    <property type="project" value="TreeGrafter"/>
</dbReference>
<protein>
    <recommendedName>
        <fullName evidence="7">Formamidopyrimidine-DNA glycosylase</fullName>
        <ecNumber evidence="5">3.2.2.23</ecNumber>
        <ecNumber evidence="6">4.2.99.18</ecNumber>
    </recommendedName>
    <alternativeName>
        <fullName evidence="18">DNA-(apurinic or apyrimidinic site) lyase MutM</fullName>
    </alternativeName>
</protein>
<dbReference type="SUPFAM" id="SSF57716">
    <property type="entry name" value="Glucocorticoid receptor-like (DNA-binding domain)"/>
    <property type="match status" value="1"/>
</dbReference>
<comment type="catalytic activity">
    <reaction evidence="19">
        <text>2'-deoxyribonucleotide-(2'-deoxyribose 5'-phosphate)-2'-deoxyribonucleotide-DNA = a 3'-end 2'-deoxyribonucleotide-(2,3-dehydro-2,3-deoxyribose 5'-phosphate)-DNA + a 5'-end 5'-phospho-2'-deoxyribonucleoside-DNA + H(+)</text>
        <dbReference type="Rhea" id="RHEA:66592"/>
        <dbReference type="Rhea" id="RHEA-COMP:13180"/>
        <dbReference type="Rhea" id="RHEA-COMP:16897"/>
        <dbReference type="Rhea" id="RHEA-COMP:17067"/>
        <dbReference type="ChEBI" id="CHEBI:15378"/>
        <dbReference type="ChEBI" id="CHEBI:136412"/>
        <dbReference type="ChEBI" id="CHEBI:157695"/>
        <dbReference type="ChEBI" id="CHEBI:167181"/>
        <dbReference type="EC" id="4.2.99.18"/>
    </reaction>
</comment>
<dbReference type="InterPro" id="IPR010979">
    <property type="entry name" value="Ribosomal_uS13-like_H2TH"/>
</dbReference>
<accession>A0A3G9J6L8</accession>
<keyword evidence="16" id="KW-0511">Multifunctional enzyme</keyword>
<dbReference type="EC" id="3.2.2.23" evidence="5"/>
<dbReference type="InterPro" id="IPR000214">
    <property type="entry name" value="Znf_DNA_glyclase/AP_lyase"/>
</dbReference>
<comment type="catalytic activity">
    <reaction evidence="1">
        <text>Hydrolysis of DNA containing ring-opened 7-methylguanine residues, releasing 2,6-diamino-4-hydroxy-5-(N-methyl)formamidopyrimidine.</text>
        <dbReference type="EC" id="3.2.2.23"/>
    </reaction>
</comment>
<proteinExistence type="inferred from homology"/>
<dbReference type="GO" id="GO:0003690">
    <property type="term" value="F:double-stranded DNA binding"/>
    <property type="evidence" value="ECO:0007669"/>
    <property type="project" value="UniProtKB-ARBA"/>
</dbReference>
<dbReference type="SMART" id="SM00898">
    <property type="entry name" value="Fapy_DNA_glyco"/>
    <property type="match status" value="1"/>
</dbReference>
<evidence type="ECO:0000256" key="15">
    <source>
        <dbReference type="ARBA" id="ARBA00023239"/>
    </source>
</evidence>
<dbReference type="PANTHER" id="PTHR22993:SF9">
    <property type="entry name" value="FORMAMIDOPYRIMIDINE-DNA GLYCOSYLASE"/>
    <property type="match status" value="1"/>
</dbReference>
<dbReference type="FunFam" id="1.10.8.50:FF:000003">
    <property type="entry name" value="Formamidopyrimidine-DNA glycosylase"/>
    <property type="match status" value="1"/>
</dbReference>
<evidence type="ECO:0000256" key="18">
    <source>
        <dbReference type="ARBA" id="ARBA00030638"/>
    </source>
</evidence>
<comment type="similarity">
    <text evidence="3">Belongs to the FPG family.</text>
</comment>
<keyword evidence="14" id="KW-0234">DNA repair</keyword>
<dbReference type="NCBIfam" id="NF002211">
    <property type="entry name" value="PRK01103.1"/>
    <property type="match status" value="1"/>
</dbReference>
<evidence type="ECO:0000256" key="3">
    <source>
        <dbReference type="ARBA" id="ARBA00009409"/>
    </source>
</evidence>
<dbReference type="CDD" id="cd08966">
    <property type="entry name" value="EcFpg-like_N"/>
    <property type="match status" value="1"/>
</dbReference>
<evidence type="ECO:0000313" key="24">
    <source>
        <dbReference type="Proteomes" id="UP000268059"/>
    </source>
</evidence>
<dbReference type="InterPro" id="IPR035937">
    <property type="entry name" value="FPG_N"/>
</dbReference>
<feature type="domain" description="Formamidopyrimidine-DNA glycosylase catalytic" evidence="22">
    <location>
        <begin position="2"/>
        <end position="113"/>
    </location>
</feature>
<dbReference type="PROSITE" id="PS01242">
    <property type="entry name" value="ZF_FPG_1"/>
    <property type="match status" value="1"/>
</dbReference>
<gene>
    <name evidence="23" type="primary">mutM</name>
    <name evidence="23" type="ORF">SG0102_11960</name>
</gene>
<sequence length="270" mass="31057">MPEGPEVETVRRTLKHFVLHRTITKVTVRYPKIIDGDAEAFVQAVTNQTIEDIKRKGKYLIFILDDVAFISHLRMEGKYNIKPADTLYQKHDHIIFYLDDGTTLRYNDTRKFGRMKLVDKDHYLEVLPLSKLGPDPFSATFEEVYPKIHRSHLPIKTLLLDQSIMCGIGNIYANEICFAMKMDPRTRASRLSKNRVKELIVVTRQILEEAIKQGGTTIHSFDANGITGLFQVKLKVHAQTTCQECGSPIKKIQLNGRGTYFCPVCQKRRY</sequence>
<dbReference type="InterPro" id="IPR015887">
    <property type="entry name" value="DNA_glyclase_Znf_dom_DNA_BS"/>
</dbReference>
<dbReference type="GO" id="GO:0003684">
    <property type="term" value="F:damaged DNA binding"/>
    <property type="evidence" value="ECO:0007669"/>
    <property type="project" value="InterPro"/>
</dbReference>
<dbReference type="SUPFAM" id="SSF46946">
    <property type="entry name" value="S13-like H2TH domain"/>
    <property type="match status" value="1"/>
</dbReference>
<dbReference type="KEGG" id="ebm:SG0102_11960"/>
<dbReference type="GO" id="GO:0006284">
    <property type="term" value="P:base-excision repair"/>
    <property type="evidence" value="ECO:0007669"/>
    <property type="project" value="InterPro"/>
</dbReference>
<keyword evidence="15" id="KW-0456">Lyase</keyword>
<evidence type="ECO:0000256" key="11">
    <source>
        <dbReference type="ARBA" id="ARBA00022801"/>
    </source>
</evidence>
<name>A0A3G9J6L8_9FIRM</name>
<dbReference type="InParanoid" id="A0A3G9J6L8"/>
<dbReference type="Pfam" id="PF01149">
    <property type="entry name" value="Fapy_DNA_glyco"/>
    <property type="match status" value="1"/>
</dbReference>
<keyword evidence="12" id="KW-0862">Zinc</keyword>
<evidence type="ECO:0000313" key="23">
    <source>
        <dbReference type="EMBL" id="BBH26262.1"/>
    </source>
</evidence>
<dbReference type="SMART" id="SM01232">
    <property type="entry name" value="H2TH"/>
    <property type="match status" value="1"/>
</dbReference>
<dbReference type="AlphaFoldDB" id="A0A3G9J6L8"/>
<dbReference type="RefSeq" id="WP_125119153.1">
    <property type="nucleotide sequence ID" value="NZ_AP019309.1"/>
</dbReference>
<dbReference type="PANTHER" id="PTHR22993">
    <property type="entry name" value="FORMAMIDOPYRIMIDINE-DNA GLYCOSYLASE"/>
    <property type="match status" value="1"/>
</dbReference>
<keyword evidence="17" id="KW-0326">Glycosidase</keyword>
<evidence type="ECO:0000256" key="5">
    <source>
        <dbReference type="ARBA" id="ARBA00012024"/>
    </source>
</evidence>
<evidence type="ECO:0000256" key="17">
    <source>
        <dbReference type="ARBA" id="ARBA00023295"/>
    </source>
</evidence>
<evidence type="ECO:0000256" key="9">
    <source>
        <dbReference type="ARBA" id="ARBA00022763"/>
    </source>
</evidence>
<dbReference type="GO" id="GO:0140078">
    <property type="term" value="F:class I DNA-(apurinic or apyrimidinic site) endonuclease activity"/>
    <property type="evidence" value="ECO:0007669"/>
    <property type="project" value="UniProtKB-EC"/>
</dbReference>
<evidence type="ECO:0000256" key="20">
    <source>
        <dbReference type="PROSITE-ProRule" id="PRU00391"/>
    </source>
</evidence>
<dbReference type="OrthoDB" id="9800855at2"/>
<dbReference type="PROSITE" id="PS51068">
    <property type="entry name" value="FPG_CAT"/>
    <property type="match status" value="1"/>
</dbReference>
<evidence type="ECO:0000259" key="21">
    <source>
        <dbReference type="PROSITE" id="PS51066"/>
    </source>
</evidence>
<dbReference type="InterPro" id="IPR015886">
    <property type="entry name" value="H2TH_FPG"/>
</dbReference>
<dbReference type="InterPro" id="IPR020629">
    <property type="entry name" value="FPG_Glyclase"/>
</dbReference>
<evidence type="ECO:0000259" key="22">
    <source>
        <dbReference type="PROSITE" id="PS51068"/>
    </source>
</evidence>
<keyword evidence="8" id="KW-0479">Metal-binding</keyword>
<dbReference type="FunCoup" id="A0A3G9J6L8">
    <property type="interactions" value="291"/>
</dbReference>
<dbReference type="InterPro" id="IPR012319">
    <property type="entry name" value="FPG_cat"/>
</dbReference>
<dbReference type="Pfam" id="PF06827">
    <property type="entry name" value="zf-FPG_IleRS"/>
    <property type="match status" value="1"/>
</dbReference>
<reference evidence="23 24" key="1">
    <citation type="submission" date="2018-11" db="EMBL/GenBank/DDBJ databases">
        <title>Novel Erysipelotrichaceae bacterium isolated from small intestine of a swine.</title>
        <authorList>
            <person name="Kim J.S."/>
            <person name="Choe H."/>
            <person name="Lee Y.R."/>
            <person name="Kim K.M."/>
            <person name="Park D.S."/>
        </authorList>
    </citation>
    <scope>NUCLEOTIDE SEQUENCE [LARGE SCALE GENOMIC DNA]</scope>
    <source>
        <strain evidence="23 24">SG0102</strain>
    </source>
</reference>
<organism evidence="23 24">
    <name type="scientific">Intestinibaculum porci</name>
    <dbReference type="NCBI Taxonomy" id="2487118"/>
    <lineage>
        <taxon>Bacteria</taxon>
        <taxon>Bacillati</taxon>
        <taxon>Bacillota</taxon>
        <taxon>Erysipelotrichia</taxon>
        <taxon>Erysipelotrichales</taxon>
        <taxon>Erysipelotrichaceae</taxon>
        <taxon>Intestinibaculum</taxon>
    </lineage>
</organism>
<dbReference type="Pfam" id="PF06831">
    <property type="entry name" value="H2TH"/>
    <property type="match status" value="1"/>
</dbReference>
<evidence type="ECO:0000256" key="8">
    <source>
        <dbReference type="ARBA" id="ARBA00022723"/>
    </source>
</evidence>
<dbReference type="PROSITE" id="PS51066">
    <property type="entry name" value="ZF_FPG_2"/>
    <property type="match status" value="1"/>
</dbReference>
<evidence type="ECO:0000256" key="14">
    <source>
        <dbReference type="ARBA" id="ARBA00023204"/>
    </source>
</evidence>
<evidence type="ECO:0000256" key="13">
    <source>
        <dbReference type="ARBA" id="ARBA00023125"/>
    </source>
</evidence>
<keyword evidence="24" id="KW-1185">Reference proteome</keyword>
<keyword evidence="13" id="KW-0238">DNA-binding</keyword>
<dbReference type="InterPro" id="IPR010663">
    <property type="entry name" value="Znf_FPG/IleRS"/>
</dbReference>